<comment type="caution">
    <text evidence="1">The sequence shown here is derived from an EMBL/GenBank/DDBJ whole genome shotgun (WGS) entry which is preliminary data.</text>
</comment>
<reference evidence="1 2" key="1">
    <citation type="submission" date="2023-08" db="EMBL/GenBank/DDBJ databases">
        <title>A Necator americanus chromosomal reference genome.</title>
        <authorList>
            <person name="Ilik V."/>
            <person name="Petrzelkova K.J."/>
            <person name="Pardy F."/>
            <person name="Fuh T."/>
            <person name="Niatou-Singa F.S."/>
            <person name="Gouil Q."/>
            <person name="Baker L."/>
            <person name="Ritchie M.E."/>
            <person name="Jex A.R."/>
            <person name="Gazzola D."/>
            <person name="Li H."/>
            <person name="Toshio Fujiwara R."/>
            <person name="Zhan B."/>
            <person name="Aroian R.V."/>
            <person name="Pafco B."/>
            <person name="Schwarz E.M."/>
        </authorList>
    </citation>
    <scope>NUCLEOTIDE SEQUENCE [LARGE SCALE GENOMIC DNA]</scope>
    <source>
        <strain evidence="1 2">Aroian</strain>
        <tissue evidence="1">Whole animal</tissue>
    </source>
</reference>
<name>A0ABR1BM26_NECAM</name>
<accession>A0ABR1BM26</accession>
<dbReference type="Proteomes" id="UP001303046">
    <property type="component" value="Unassembled WGS sequence"/>
</dbReference>
<protein>
    <submittedName>
        <fullName evidence="1">Uncharacterized protein</fullName>
    </submittedName>
</protein>
<gene>
    <name evidence="1" type="primary">Necator_chrI.g1404</name>
    <name evidence="1" type="ORF">RB195_005278</name>
</gene>
<sequence>MVVFQSTVYTTFYNCDNPKFYLETFAGSEHPSPAFLECPADSAAVTVKTTFYVTKGTLQEAISITQTAILVVNADRRLKSIFNLAK</sequence>
<evidence type="ECO:0000313" key="1">
    <source>
        <dbReference type="EMBL" id="KAK6727492.1"/>
    </source>
</evidence>
<dbReference type="EMBL" id="JAVFWL010000001">
    <property type="protein sequence ID" value="KAK6727492.1"/>
    <property type="molecule type" value="Genomic_DNA"/>
</dbReference>
<proteinExistence type="predicted"/>
<organism evidence="1 2">
    <name type="scientific">Necator americanus</name>
    <name type="common">Human hookworm</name>
    <dbReference type="NCBI Taxonomy" id="51031"/>
    <lineage>
        <taxon>Eukaryota</taxon>
        <taxon>Metazoa</taxon>
        <taxon>Ecdysozoa</taxon>
        <taxon>Nematoda</taxon>
        <taxon>Chromadorea</taxon>
        <taxon>Rhabditida</taxon>
        <taxon>Rhabditina</taxon>
        <taxon>Rhabditomorpha</taxon>
        <taxon>Strongyloidea</taxon>
        <taxon>Ancylostomatidae</taxon>
        <taxon>Bunostominae</taxon>
        <taxon>Necator</taxon>
    </lineage>
</organism>
<keyword evidence="2" id="KW-1185">Reference proteome</keyword>
<evidence type="ECO:0000313" key="2">
    <source>
        <dbReference type="Proteomes" id="UP001303046"/>
    </source>
</evidence>